<name>A0ACC2WPS6_9TREE</name>
<reference evidence="1" key="1">
    <citation type="submission" date="2023-04" db="EMBL/GenBank/DDBJ databases">
        <title>Draft Genome sequencing of Naganishia species isolated from polar environments using Oxford Nanopore Technology.</title>
        <authorList>
            <person name="Leo P."/>
            <person name="Venkateswaran K."/>
        </authorList>
    </citation>
    <scope>NUCLEOTIDE SEQUENCE</scope>
    <source>
        <strain evidence="1">MNA-CCFEE 5261</strain>
    </source>
</reference>
<dbReference type="EMBL" id="JASBWR010000004">
    <property type="protein sequence ID" value="KAJ9112547.1"/>
    <property type="molecule type" value="Genomic_DNA"/>
</dbReference>
<evidence type="ECO:0000313" key="2">
    <source>
        <dbReference type="Proteomes" id="UP001241377"/>
    </source>
</evidence>
<protein>
    <submittedName>
        <fullName evidence="1">Uncharacterized protein</fullName>
    </submittedName>
</protein>
<accession>A0ACC2WPS6</accession>
<gene>
    <name evidence="1" type="ORF">QFC19_000563</name>
</gene>
<organism evidence="1 2">
    <name type="scientific">Naganishia cerealis</name>
    <dbReference type="NCBI Taxonomy" id="610337"/>
    <lineage>
        <taxon>Eukaryota</taxon>
        <taxon>Fungi</taxon>
        <taxon>Dikarya</taxon>
        <taxon>Basidiomycota</taxon>
        <taxon>Agaricomycotina</taxon>
        <taxon>Tremellomycetes</taxon>
        <taxon>Filobasidiales</taxon>
        <taxon>Filobasidiaceae</taxon>
        <taxon>Naganishia</taxon>
    </lineage>
</organism>
<proteinExistence type="predicted"/>
<keyword evidence="2" id="KW-1185">Reference proteome</keyword>
<comment type="caution">
    <text evidence="1">The sequence shown here is derived from an EMBL/GenBank/DDBJ whole genome shotgun (WGS) entry which is preliminary data.</text>
</comment>
<sequence length="328" mass="35511">MIGLATVAVAAFPLVAAFQGTVPLVIKSSIPDQPFTSGSKPSLIAPASDVYSFISTSAPADIGCAWTGLALVQVDGLHNSHLSHLSRRSALTFQQGKENVLSVPYVQDADPVALEAAVLEWFATCEARDIEETGEKKERDVQTFRVNEGECVPSISASQHLKRQLIEPTSESVADAWEELLEEAEQEEEEALAYLEEGFPDLFGSADESDDAADDEALSEPKLLKHKNKNKHKNGTHSDPDADKDNSDGYYDLIKAHDNSTNKNGTRGPLFEHATILSTPVITSLLISFGILLPILFFGVYTLASIQVPPYLLSISKSSAPTQSKKDQ</sequence>
<dbReference type="Proteomes" id="UP001241377">
    <property type="component" value="Unassembled WGS sequence"/>
</dbReference>
<evidence type="ECO:0000313" key="1">
    <source>
        <dbReference type="EMBL" id="KAJ9112547.1"/>
    </source>
</evidence>